<dbReference type="GO" id="GO:0016746">
    <property type="term" value="F:acyltransferase activity"/>
    <property type="evidence" value="ECO:0007669"/>
    <property type="project" value="UniProtKB-KW"/>
</dbReference>
<evidence type="ECO:0000256" key="3">
    <source>
        <dbReference type="ARBA" id="ARBA00023136"/>
    </source>
</evidence>
<dbReference type="InterPro" id="IPR042099">
    <property type="entry name" value="ANL_N_sf"/>
</dbReference>
<feature type="domain" description="Phospholipid/glycerol acyltransferase" evidence="5">
    <location>
        <begin position="449"/>
        <end position="563"/>
    </location>
</feature>
<dbReference type="Pfam" id="PF01553">
    <property type="entry name" value="Acyltransferase"/>
    <property type="match status" value="1"/>
</dbReference>
<dbReference type="CDD" id="cd06173">
    <property type="entry name" value="MFS_MefA_like"/>
    <property type="match status" value="1"/>
</dbReference>
<dbReference type="InterPro" id="IPR045851">
    <property type="entry name" value="AMP-bd_C_sf"/>
</dbReference>
<name>A0A4U7BBB9_9BACT</name>
<keyword evidence="3 4" id="KW-0472">Membrane</keyword>
<feature type="transmembrane region" description="Helical" evidence="4">
    <location>
        <begin position="275"/>
        <end position="295"/>
    </location>
</feature>
<keyword evidence="6" id="KW-0012">Acyltransferase</keyword>
<organism evidence="6 7">
    <name type="scientific">Campylobacter aviculae</name>
    <dbReference type="NCBI Taxonomy" id="2510190"/>
    <lineage>
        <taxon>Bacteria</taxon>
        <taxon>Pseudomonadati</taxon>
        <taxon>Campylobacterota</taxon>
        <taxon>Epsilonproteobacteria</taxon>
        <taxon>Campylobacterales</taxon>
        <taxon>Campylobacteraceae</taxon>
        <taxon>Campylobacter</taxon>
    </lineage>
</organism>
<dbReference type="Gene3D" id="3.40.50.12780">
    <property type="entry name" value="N-terminal domain of ligase-like"/>
    <property type="match status" value="1"/>
</dbReference>
<dbReference type="AlphaFoldDB" id="A0A4U7BBB9"/>
<dbReference type="EMBL" id="NXMA01000029">
    <property type="protein sequence ID" value="TKX28573.1"/>
    <property type="molecule type" value="Genomic_DNA"/>
</dbReference>
<dbReference type="OrthoDB" id="9799237at2"/>
<dbReference type="SUPFAM" id="SSF103473">
    <property type="entry name" value="MFS general substrate transporter"/>
    <property type="match status" value="1"/>
</dbReference>
<gene>
    <name evidence="6" type="ORF">CQA76_08695</name>
</gene>
<feature type="transmembrane region" description="Helical" evidence="4">
    <location>
        <begin position="307"/>
        <end position="325"/>
    </location>
</feature>
<evidence type="ECO:0000313" key="7">
    <source>
        <dbReference type="Proteomes" id="UP000310353"/>
    </source>
</evidence>
<feature type="transmembrane region" description="Helical" evidence="4">
    <location>
        <begin position="394"/>
        <end position="414"/>
    </location>
</feature>
<keyword evidence="1 4" id="KW-0812">Transmembrane</keyword>
<dbReference type="InterPro" id="IPR020845">
    <property type="entry name" value="AMP-binding_CS"/>
</dbReference>
<feature type="transmembrane region" description="Helical" evidence="4">
    <location>
        <begin position="183"/>
        <end position="202"/>
    </location>
</feature>
<feature type="transmembrane region" description="Helical" evidence="4">
    <location>
        <begin position="331"/>
        <end position="353"/>
    </location>
</feature>
<dbReference type="Pfam" id="PF07690">
    <property type="entry name" value="MFS_1"/>
    <property type="match status" value="1"/>
</dbReference>
<protein>
    <submittedName>
        <fullName evidence="6">Acyl-[ACP]--phospholipid O-acyltransferase</fullName>
    </submittedName>
</protein>
<keyword evidence="6" id="KW-0808">Transferase</keyword>
<dbReference type="SUPFAM" id="SSF56801">
    <property type="entry name" value="Acetyl-CoA synthetase-like"/>
    <property type="match status" value="1"/>
</dbReference>
<accession>A0A4U7BBB9</accession>
<evidence type="ECO:0000256" key="4">
    <source>
        <dbReference type="SAM" id="Phobius"/>
    </source>
</evidence>
<feature type="transmembrane region" description="Helical" evidence="4">
    <location>
        <begin position="45"/>
        <end position="67"/>
    </location>
</feature>
<feature type="transmembrane region" description="Helical" evidence="4">
    <location>
        <begin position="79"/>
        <end position="97"/>
    </location>
</feature>
<feature type="transmembrane region" description="Helical" evidence="4">
    <location>
        <begin position="365"/>
        <end position="388"/>
    </location>
</feature>
<dbReference type="Pfam" id="PF00501">
    <property type="entry name" value="AMP-binding"/>
    <property type="match status" value="1"/>
</dbReference>
<comment type="caution">
    <text evidence="6">The sequence shown here is derived from an EMBL/GenBank/DDBJ whole genome shotgun (WGS) entry which is preliminary data.</text>
</comment>
<dbReference type="Gene3D" id="1.20.1250.20">
    <property type="entry name" value="MFS general substrate transporter like domains"/>
    <property type="match status" value="1"/>
</dbReference>
<dbReference type="PROSITE" id="PS00455">
    <property type="entry name" value="AMP_BINDING"/>
    <property type="match status" value="1"/>
</dbReference>
<proteinExistence type="predicted"/>
<reference evidence="6 7" key="1">
    <citation type="submission" date="2018-05" db="EMBL/GenBank/DDBJ databases">
        <title>Novel Campyloabacter and Helicobacter Species and Strains.</title>
        <authorList>
            <person name="Mannion A.J."/>
            <person name="Shen Z."/>
            <person name="Fox J.G."/>
        </authorList>
    </citation>
    <scope>NUCLEOTIDE SEQUENCE [LARGE SCALE GENOMIC DNA]</scope>
    <source>
        <strain evidence="7">MIT17-670</strain>
    </source>
</reference>
<dbReference type="InterPro" id="IPR050237">
    <property type="entry name" value="ATP-dep_AMP-bd_enzyme"/>
</dbReference>
<dbReference type="InterPro" id="IPR036259">
    <property type="entry name" value="MFS_trans_sf"/>
</dbReference>
<feature type="transmembrane region" description="Helical" evidence="4">
    <location>
        <begin position="143"/>
        <end position="163"/>
    </location>
</feature>
<dbReference type="CDD" id="cd07989">
    <property type="entry name" value="LPLAT_AGPAT-like"/>
    <property type="match status" value="1"/>
</dbReference>
<dbReference type="SUPFAM" id="SSF69593">
    <property type="entry name" value="Glycerol-3-phosphate (1)-acyltransferase"/>
    <property type="match status" value="1"/>
</dbReference>
<dbReference type="PANTHER" id="PTHR43767:SF10">
    <property type="entry name" value="SURFACTIN SYNTHASE SUBUNIT 1"/>
    <property type="match status" value="1"/>
</dbReference>
<dbReference type="Gene3D" id="3.30.300.30">
    <property type="match status" value="1"/>
</dbReference>
<dbReference type="PANTHER" id="PTHR43767">
    <property type="entry name" value="LONG-CHAIN-FATTY-ACID--COA LIGASE"/>
    <property type="match status" value="1"/>
</dbReference>
<dbReference type="NCBIfam" id="NF006386">
    <property type="entry name" value="PRK08633.1"/>
    <property type="match status" value="1"/>
</dbReference>
<dbReference type="InterPro" id="IPR011701">
    <property type="entry name" value="MFS"/>
</dbReference>
<keyword evidence="7" id="KW-1185">Reference proteome</keyword>
<dbReference type="RefSeq" id="WP_137622986.1">
    <property type="nucleotide sequence ID" value="NZ_NXMA01000029.1"/>
</dbReference>
<dbReference type="Proteomes" id="UP000310353">
    <property type="component" value="Unassembled WGS sequence"/>
</dbReference>
<dbReference type="InterPro" id="IPR002123">
    <property type="entry name" value="Plipid/glycerol_acylTrfase"/>
</dbReference>
<evidence type="ECO:0000313" key="6">
    <source>
        <dbReference type="EMBL" id="TKX28573.1"/>
    </source>
</evidence>
<evidence type="ECO:0000259" key="5">
    <source>
        <dbReference type="SMART" id="SM00563"/>
    </source>
</evidence>
<dbReference type="GO" id="GO:0022857">
    <property type="term" value="F:transmembrane transporter activity"/>
    <property type="evidence" value="ECO:0007669"/>
    <property type="project" value="InterPro"/>
</dbReference>
<dbReference type="InterPro" id="IPR000873">
    <property type="entry name" value="AMP-dep_synth/lig_dom"/>
</dbReference>
<evidence type="ECO:0000256" key="1">
    <source>
        <dbReference type="ARBA" id="ARBA00022692"/>
    </source>
</evidence>
<keyword evidence="2 4" id="KW-1133">Transmembrane helix</keyword>
<dbReference type="SMART" id="SM00563">
    <property type="entry name" value="PlsC"/>
    <property type="match status" value="1"/>
</dbReference>
<evidence type="ECO:0000256" key="2">
    <source>
        <dbReference type="ARBA" id="ARBA00022989"/>
    </source>
</evidence>
<feature type="transmembrane region" description="Helical" evidence="4">
    <location>
        <begin position="239"/>
        <end position="263"/>
    </location>
</feature>
<feature type="transmembrane region" description="Helical" evidence="4">
    <location>
        <begin position="103"/>
        <end position="122"/>
    </location>
</feature>
<feature type="transmembrane region" description="Helical" evidence="4">
    <location>
        <begin position="12"/>
        <end position="33"/>
    </location>
</feature>
<sequence>MQKKTFFSIKGILPFLFIAFINAFVDLGHKIIIQNTIYKIYEEDTQLLLTAIVNALILLPFILMLSPSGFLADKYPKNWIMKISAGFNVILTIIICACYYNGAFWTAFVFTFIMGVQAALYSPSKYGFIKELVGKDLLAMGNGAVNAISIVAILAGMAVFSLGFENLYQPTNNTDPSDILKQVAPLGFLLIGFSLIEFYLACRLPQLKNEDKNLRFNTQEYLSAKLLTKNLKLIFKNKTIWLCIVGISIFWAISQLYLVTFPVFSKNELLIDNTFFVQVSLGFSGIGVILGSLMAGKFSKNYIELGLIPFGALGVFIITLILPYFTSLITYSFLFFLFGFCGSLFIIPLNSLIQFHAKENELGKILAGNNFIQNITMLAFLALATLFANFKLDVIYLFYFIMFVAFFGAIYVVFKLPFSLVRILLNIAFLGRYRLLVEGFENIPEKGGALLLGNHISFIDWAIVQMAIPRKVYFVMERSIYSKWYIKFFLDKFGVIPVSSTGSKASLELIAEHIKNGDLVCLFPEGMLSRHGQLNEFKAGFEHVCSNLEENDGIILPFYIKGLWGSSFSRSDEEFSARNKTFSKRRIAIAFGKAMPLHSKKDEVKAKVFELSFMAWKSQCEAMHTIARAWISSAKRNLNNIAIIDTIAGAITYRKMLSLSLVLSAFIKENTQKLNIRFERGSYAPKEECIGILLPASFASSLVTLSVLIAQKVIVNLNFTAGEKALKAAVENAQISQIYTSRKFLEKLENKGLKLNFDENIHLIFMEDIVDNFKKQKAKILRTMIMVSLLPSFILKTIFTPSKNNLAIAAILFSSGSEGAPKGIMLNNRNILSNIAQISDVLCTRNSDVMLSSLPPFHAFGLTVATFLPLLEGIRSITFADPTDALGIAKAIAKNNVTIMCGTSTFLGIYARNKKLDALMFESLRIVVSGAEKLKNEVRNAFEMKFKKTIFEGYGATETTPVASVNLPNRFDADHWLIHRASKEGSVGMPLPGTAVRIVDPNTYENLKTNEDGLILIGGHQVMVGYLNNKEKTDEVIKEIDGIRWYNTGDKGHLDEDGFLYIVDRYSRFAKIGGEMISLGTLEEEIAKFINTDVVKFCAVALEDEKKGEQIALLIECDDEFFEGICEAIKNSNMPAIFKPSRYFKVEKIPLLGSGKVDLKGAKELAKNLI</sequence>